<dbReference type="CDD" id="cd06354">
    <property type="entry name" value="PBP1_PrnA-like"/>
    <property type="match status" value="1"/>
</dbReference>
<reference evidence="9 10" key="1">
    <citation type="submission" date="2020-07" db="EMBL/GenBank/DDBJ databases">
        <title>Sequencing the genomes of 1000 actinobacteria strains.</title>
        <authorList>
            <person name="Klenk H.-P."/>
        </authorList>
    </citation>
    <scope>NUCLEOTIDE SEQUENCE [LARGE SCALE GENOMIC DNA]</scope>
    <source>
        <strain evidence="9 10">DSM 19970</strain>
    </source>
</reference>
<dbReference type="PANTHER" id="PTHR34296:SF2">
    <property type="entry name" value="ABC TRANSPORTER GUANOSINE-BINDING PROTEIN NUPN"/>
    <property type="match status" value="1"/>
</dbReference>
<comment type="similarity">
    <text evidence="2">Belongs to the BMP lipoprotein family.</text>
</comment>
<evidence type="ECO:0000256" key="4">
    <source>
        <dbReference type="ARBA" id="ARBA00022729"/>
    </source>
</evidence>
<keyword evidence="6" id="KW-0449">Lipoprotein</keyword>
<keyword evidence="4 7" id="KW-0732">Signal</keyword>
<name>A0A7Y9ZBC7_9MICO</name>
<evidence type="ECO:0000313" key="9">
    <source>
        <dbReference type="EMBL" id="NYI42244.1"/>
    </source>
</evidence>
<dbReference type="InterPro" id="IPR028082">
    <property type="entry name" value="Peripla_BP_I"/>
</dbReference>
<dbReference type="Proteomes" id="UP000547973">
    <property type="component" value="Unassembled WGS sequence"/>
</dbReference>
<evidence type="ECO:0000256" key="7">
    <source>
        <dbReference type="SAM" id="SignalP"/>
    </source>
</evidence>
<evidence type="ECO:0000313" key="10">
    <source>
        <dbReference type="Proteomes" id="UP000547973"/>
    </source>
</evidence>
<dbReference type="InterPro" id="IPR050957">
    <property type="entry name" value="BMP_lipoprotein"/>
</dbReference>
<dbReference type="Pfam" id="PF02608">
    <property type="entry name" value="Bmp"/>
    <property type="match status" value="1"/>
</dbReference>
<evidence type="ECO:0000256" key="5">
    <source>
        <dbReference type="ARBA" id="ARBA00023136"/>
    </source>
</evidence>
<evidence type="ECO:0000259" key="8">
    <source>
        <dbReference type="Pfam" id="PF02608"/>
    </source>
</evidence>
<feature type="signal peptide" evidence="7">
    <location>
        <begin position="1"/>
        <end position="26"/>
    </location>
</feature>
<dbReference type="PRINTS" id="PR01733">
    <property type="entry name" value="LIPPROTEIN48"/>
</dbReference>
<dbReference type="InterPro" id="IPR003760">
    <property type="entry name" value="PnrA-like"/>
</dbReference>
<dbReference type="GO" id="GO:0005886">
    <property type="term" value="C:plasma membrane"/>
    <property type="evidence" value="ECO:0007669"/>
    <property type="project" value="UniProtKB-SubCell"/>
</dbReference>
<dbReference type="RefSeq" id="WP_062074104.1">
    <property type="nucleotide sequence ID" value="NZ_BBRC01000002.1"/>
</dbReference>
<keyword evidence="3" id="KW-1003">Cell membrane</keyword>
<sequence length="363" mass="36332">MKNTLRIGAIAAASALALAACSSAPATVSTGTSAAPTTSAAANIDYKACMVSDAGGFDDGSFNQSGFEGLQRAKADLHINTATAESNSADQYAPNIAAMVAANCNLIITVGFALSQATVDAALANPTISFAIVDDLADNNFDGTTDAPNIKPLTFQTDQAAYLAGYASASATKTGTIATFGGIAYPSVTIFMDGFLAGADAYNKDAGKSVSVLGWDGANGQFTGDFDDLSKGQTAAQAFIDQGADIILPVAGPVGGGAAAAAQAAGNTWIVGVDADWTVTYPAYKDIILTSILKNIGNSVYDTIKEAVSPAGMTYTPYVGTLANGGVGIAPFADGTVSADVQAKLADLTKGIIAGTIKTTPGA</sequence>
<comment type="subcellular location">
    <subcellularLocation>
        <location evidence="1">Cell membrane</location>
        <topology evidence="1">Lipid-anchor</topology>
    </subcellularLocation>
</comment>
<dbReference type="OrthoDB" id="9784230at2"/>
<dbReference type="Gene3D" id="3.40.50.2300">
    <property type="match status" value="2"/>
</dbReference>
<dbReference type="PANTHER" id="PTHR34296">
    <property type="entry name" value="TRANSCRIPTIONAL ACTIVATOR PROTEIN MED"/>
    <property type="match status" value="1"/>
</dbReference>
<accession>A0A7Y9ZBC7</accession>
<keyword evidence="5" id="KW-0472">Membrane</keyword>
<dbReference type="AlphaFoldDB" id="A0A7Y9ZBC7"/>
<evidence type="ECO:0000256" key="6">
    <source>
        <dbReference type="ARBA" id="ARBA00023288"/>
    </source>
</evidence>
<comment type="caution">
    <text evidence="9">The sequence shown here is derived from an EMBL/GenBank/DDBJ whole genome shotgun (WGS) entry which is preliminary data.</text>
</comment>
<feature type="chain" id="PRO_5038722320" evidence="7">
    <location>
        <begin position="27"/>
        <end position="363"/>
    </location>
</feature>
<feature type="domain" description="ABC transporter substrate-binding protein PnrA-like" evidence="8">
    <location>
        <begin position="49"/>
        <end position="347"/>
    </location>
</feature>
<gene>
    <name evidence="9" type="ORF">BKA03_002363</name>
</gene>
<dbReference type="InterPro" id="IPR008107">
    <property type="entry name" value="Mycoplasma_p48"/>
</dbReference>
<organism evidence="9 10">
    <name type="scientific">Demequina lutea</name>
    <dbReference type="NCBI Taxonomy" id="431489"/>
    <lineage>
        <taxon>Bacteria</taxon>
        <taxon>Bacillati</taxon>
        <taxon>Actinomycetota</taxon>
        <taxon>Actinomycetes</taxon>
        <taxon>Micrococcales</taxon>
        <taxon>Demequinaceae</taxon>
        <taxon>Demequina</taxon>
    </lineage>
</organism>
<protein>
    <submittedName>
        <fullName evidence="9">Basic membrane protein A</fullName>
    </submittedName>
</protein>
<dbReference type="PROSITE" id="PS51257">
    <property type="entry name" value="PROKAR_LIPOPROTEIN"/>
    <property type="match status" value="1"/>
</dbReference>
<evidence type="ECO:0000256" key="2">
    <source>
        <dbReference type="ARBA" id="ARBA00008610"/>
    </source>
</evidence>
<evidence type="ECO:0000256" key="1">
    <source>
        <dbReference type="ARBA" id="ARBA00004193"/>
    </source>
</evidence>
<evidence type="ECO:0000256" key="3">
    <source>
        <dbReference type="ARBA" id="ARBA00022475"/>
    </source>
</evidence>
<dbReference type="EMBL" id="JACBZO010000001">
    <property type="protein sequence ID" value="NYI42244.1"/>
    <property type="molecule type" value="Genomic_DNA"/>
</dbReference>
<proteinExistence type="inferred from homology"/>
<keyword evidence="10" id="KW-1185">Reference proteome</keyword>
<dbReference type="SUPFAM" id="SSF53822">
    <property type="entry name" value="Periplasmic binding protein-like I"/>
    <property type="match status" value="1"/>
</dbReference>